<accession>A0ACC2H240</accession>
<gene>
    <name evidence="1" type="ORF">DPEC_G00094870</name>
</gene>
<dbReference type="Proteomes" id="UP001157502">
    <property type="component" value="Chromosome 7"/>
</dbReference>
<reference evidence="1" key="1">
    <citation type="submission" date="2021-05" db="EMBL/GenBank/DDBJ databases">
        <authorList>
            <person name="Pan Q."/>
            <person name="Jouanno E."/>
            <person name="Zahm M."/>
            <person name="Klopp C."/>
            <person name="Cabau C."/>
            <person name="Louis A."/>
            <person name="Berthelot C."/>
            <person name="Parey E."/>
            <person name="Roest Crollius H."/>
            <person name="Montfort J."/>
            <person name="Robinson-Rechavi M."/>
            <person name="Bouchez O."/>
            <person name="Lampietro C."/>
            <person name="Lopez Roques C."/>
            <person name="Donnadieu C."/>
            <person name="Postlethwait J."/>
            <person name="Bobe J."/>
            <person name="Dillon D."/>
            <person name="Chandos A."/>
            <person name="von Hippel F."/>
            <person name="Guiguen Y."/>
        </authorList>
    </citation>
    <scope>NUCLEOTIDE SEQUENCE</scope>
    <source>
        <strain evidence="1">YG-Jan2019</strain>
    </source>
</reference>
<evidence type="ECO:0000313" key="1">
    <source>
        <dbReference type="EMBL" id="KAJ8009760.1"/>
    </source>
</evidence>
<evidence type="ECO:0000313" key="2">
    <source>
        <dbReference type="Proteomes" id="UP001157502"/>
    </source>
</evidence>
<name>A0ACC2H240_DALPE</name>
<protein>
    <submittedName>
        <fullName evidence="1">Uncharacterized protein</fullName>
    </submittedName>
</protein>
<organism evidence="1 2">
    <name type="scientific">Dallia pectoralis</name>
    <name type="common">Alaska blackfish</name>
    <dbReference type="NCBI Taxonomy" id="75939"/>
    <lineage>
        <taxon>Eukaryota</taxon>
        <taxon>Metazoa</taxon>
        <taxon>Chordata</taxon>
        <taxon>Craniata</taxon>
        <taxon>Vertebrata</taxon>
        <taxon>Euteleostomi</taxon>
        <taxon>Actinopterygii</taxon>
        <taxon>Neopterygii</taxon>
        <taxon>Teleostei</taxon>
        <taxon>Protacanthopterygii</taxon>
        <taxon>Esociformes</taxon>
        <taxon>Umbridae</taxon>
        <taxon>Dallia</taxon>
    </lineage>
</organism>
<keyword evidence="2" id="KW-1185">Reference proteome</keyword>
<sequence length="68" mass="7476">MGRDVVRSLMTQCENITNKMMQDVSQVMERDTGSQKQPEILNSNASNGSLSGDWSGTTAHHFVSEDST</sequence>
<comment type="caution">
    <text evidence="1">The sequence shown here is derived from an EMBL/GenBank/DDBJ whole genome shotgun (WGS) entry which is preliminary data.</text>
</comment>
<dbReference type="EMBL" id="CM055734">
    <property type="protein sequence ID" value="KAJ8009760.1"/>
    <property type="molecule type" value="Genomic_DNA"/>
</dbReference>
<proteinExistence type="predicted"/>